<keyword evidence="5" id="KW-0349">Heme</keyword>
<dbReference type="Proteomes" id="UP001249851">
    <property type="component" value="Unassembled WGS sequence"/>
</dbReference>
<feature type="chain" id="PRO_5042156682" evidence="6">
    <location>
        <begin position="20"/>
        <end position="1307"/>
    </location>
</feature>
<dbReference type="InterPro" id="IPR019791">
    <property type="entry name" value="Haem_peroxidase_animal"/>
</dbReference>
<evidence type="ECO:0000256" key="6">
    <source>
        <dbReference type="SAM" id="SignalP"/>
    </source>
</evidence>
<dbReference type="CDD" id="cd09823">
    <property type="entry name" value="peroxinectin_like"/>
    <property type="match status" value="2"/>
</dbReference>
<reference evidence="7" key="1">
    <citation type="journal article" date="2023" name="G3 (Bethesda)">
        <title>Whole genome assembly and annotation of the endangered Caribbean coral Acropora cervicornis.</title>
        <authorList>
            <person name="Selwyn J.D."/>
            <person name="Vollmer S.V."/>
        </authorList>
    </citation>
    <scope>NUCLEOTIDE SEQUENCE</scope>
    <source>
        <strain evidence="7">K2</strain>
    </source>
</reference>
<dbReference type="FunFam" id="1.10.640.10:FF:000003">
    <property type="entry name" value="chorion peroxidase"/>
    <property type="match status" value="2"/>
</dbReference>
<dbReference type="Gene3D" id="1.10.640.10">
    <property type="entry name" value="Haem peroxidase domain superfamily, animal type"/>
    <property type="match status" value="2"/>
</dbReference>
<dbReference type="EMBL" id="JARQWQ010000029">
    <property type="protein sequence ID" value="KAK2562266.1"/>
    <property type="molecule type" value="Genomic_DNA"/>
</dbReference>
<dbReference type="PANTHER" id="PTHR11475:SF4">
    <property type="entry name" value="CHORION PEROXIDASE"/>
    <property type="match status" value="1"/>
</dbReference>
<organism evidence="7 8">
    <name type="scientific">Acropora cervicornis</name>
    <name type="common">Staghorn coral</name>
    <dbReference type="NCBI Taxonomy" id="6130"/>
    <lineage>
        <taxon>Eukaryota</taxon>
        <taxon>Metazoa</taxon>
        <taxon>Cnidaria</taxon>
        <taxon>Anthozoa</taxon>
        <taxon>Hexacorallia</taxon>
        <taxon>Scleractinia</taxon>
        <taxon>Astrocoeniina</taxon>
        <taxon>Acroporidae</taxon>
        <taxon>Acropora</taxon>
    </lineage>
</organism>
<dbReference type="PRINTS" id="PR00457">
    <property type="entry name" value="ANPEROXIDASE"/>
</dbReference>
<evidence type="ECO:0000256" key="2">
    <source>
        <dbReference type="ARBA" id="ARBA00022525"/>
    </source>
</evidence>
<keyword evidence="5" id="KW-0479">Metal-binding</keyword>
<dbReference type="GO" id="GO:0005576">
    <property type="term" value="C:extracellular region"/>
    <property type="evidence" value="ECO:0007669"/>
    <property type="project" value="UniProtKB-SubCell"/>
</dbReference>
<reference evidence="7" key="2">
    <citation type="journal article" date="2023" name="Science">
        <title>Genomic signatures of disease resistance in endangered staghorn corals.</title>
        <authorList>
            <person name="Vollmer S.V."/>
            <person name="Selwyn J.D."/>
            <person name="Despard B.A."/>
            <person name="Roesel C.L."/>
        </authorList>
    </citation>
    <scope>NUCLEOTIDE SEQUENCE</scope>
    <source>
        <strain evidence="7">K2</strain>
    </source>
</reference>
<keyword evidence="2" id="KW-0964">Secreted</keyword>
<dbReference type="PANTHER" id="PTHR11475">
    <property type="entry name" value="OXIDASE/PEROXIDASE"/>
    <property type="match status" value="1"/>
</dbReference>
<keyword evidence="5" id="KW-0408">Iron</keyword>
<comment type="caution">
    <text evidence="7">The sequence shown here is derived from an EMBL/GenBank/DDBJ whole genome shotgun (WGS) entry which is preliminary data.</text>
</comment>
<feature type="non-terminal residue" evidence="7">
    <location>
        <position position="1307"/>
    </location>
</feature>
<dbReference type="GO" id="GO:0006979">
    <property type="term" value="P:response to oxidative stress"/>
    <property type="evidence" value="ECO:0007669"/>
    <property type="project" value="InterPro"/>
</dbReference>
<gene>
    <name evidence="7" type="ORF">P5673_014530</name>
</gene>
<keyword evidence="8" id="KW-1185">Reference proteome</keyword>
<name>A0AAD9QJW7_ACRCE</name>
<keyword evidence="4" id="KW-0325">Glycoprotein</keyword>
<dbReference type="GO" id="GO:0046872">
    <property type="term" value="F:metal ion binding"/>
    <property type="evidence" value="ECO:0007669"/>
    <property type="project" value="UniProtKB-KW"/>
</dbReference>
<dbReference type="InterPro" id="IPR010255">
    <property type="entry name" value="Haem_peroxidase_sf"/>
</dbReference>
<evidence type="ECO:0000256" key="4">
    <source>
        <dbReference type="ARBA" id="ARBA00023180"/>
    </source>
</evidence>
<protein>
    <submittedName>
        <fullName evidence="7">Peroxidasin</fullName>
    </submittedName>
</protein>
<accession>A0AAD9QJW7</accession>
<sequence length="1307" mass="146229">FLLAIFLIVSTSEVRRVLSSEAAASLTLQTLLKKNCDSLKTRLACLSSPYRTFDGSCNNLCNTTLGMAGTVLARFPNLFRPTAYDNPVTFTARQTSAAVSFRSIPLPNARNVSVQVFDSSEADATGAPDFTHLTMTWGQFLDHDVTLTELTPLPVNVTCGTNEAACVVDGQNCIGVDIIHPSPFGPSQKLGGLPTAKCIPLRRSTRTPEGEQINIITHHIDGSQVYGSDSETADELRDPTAQIGLLDVRPFSRSGSLAQPVLPPQEEELFCRSPDPENIPCLRGALTAMHTVWVREHNRVAKVLHTLNPTWDDERLFQEARKIVIAEIQHITYNEWLPVFFNEETRRNAGVLLEPRGQFFTGYNPHVSTVMFNVFSTAALRMGHTLIRGEFQLDVRGSNNANDPELNSGDFFNPAPLFEKIQGFNPYGLIIRGLALDPAHEIDFIFTPEVRENLIIEGPGNGIFGDLMAINIQRGRDHGIPGYIEFIEACGEVKPVTFPALLNFMSQSQVNRLKQVYTSTVDIDIFVGAMSETRIPGSQFGFTFTCILLQQFKNSRVGDRFWYERDDHEVAFNAEQLDAIRNATMARVLCDNADDVTRIQPKAFVRRDNAANDDILCDDIETVDLTPFKEMEEEPANEQTTVSSFLFCITNIEQSLMDGRAKVKASAHRIMRAISFLFTIYLIVNTSEAGGNMSSEDAAGQAVEVLLRGRCVSSKRRLACLSSPYRTFDGSCNNLCDPTLGMANTPLIRLPGLRPSTAYEGKNFAPRQLSATSTKGNNVPLPNARKVSVQVFVAGEGSARFKQRTPRGTHLVMTWGQFLDHDVTLTELTDEHVNCGTNAQPCPNKPNDCIGIDVDRSVCLARDPSAKCIPLRRSTRDPQGQQKNIITHFIDGSQVYGSSKETANELRDQNANLGLMDVRPFVISGARSTPILPAEEEGFCRSKNKEEEPCLRAGDIRSNENQALTAMHTVWVREHNRVAKVLHTLNPTWDDEKLFQEARKIVIAEIQHITYNEWLPRRIEGILLQRQGFFRGYDRRVSPAIINSFSTAALRMGHSLVRGDFRLAVRGVARRRQPRLDVSDFFNPSPLYEPIRRQSPYGLIMKGLRSDSMRRVDHIFSPAVREELILEGPDGGFSGDLTAINVQRGRDHGLPPYVEFIEACGLPKIRAFGQLCKVMSATAVRRLRRAYRSVSDIDLFAGAMNESPSPGSAVGFTFRCILTQQFRNLRLGDRFWYENKDQKVGFTLQQLKQIRKVTLARVLCDNLDGYRASQPWAFVLPNRRNRFRACSRIRAMDFTPFKEEYIDVSTH</sequence>
<feature type="binding site" description="axial binding residue" evidence="5">
    <location>
        <position position="1054"/>
    </location>
    <ligand>
        <name>heme b</name>
        <dbReference type="ChEBI" id="CHEBI:60344"/>
    </ligand>
    <ligandPart>
        <name>Fe</name>
        <dbReference type="ChEBI" id="CHEBI:18248"/>
    </ligandPart>
</feature>
<dbReference type="GO" id="GO:0004601">
    <property type="term" value="F:peroxidase activity"/>
    <property type="evidence" value="ECO:0007669"/>
    <property type="project" value="InterPro"/>
</dbReference>
<dbReference type="SUPFAM" id="SSF48113">
    <property type="entry name" value="Heme-dependent peroxidases"/>
    <property type="match status" value="2"/>
</dbReference>
<evidence type="ECO:0000313" key="7">
    <source>
        <dbReference type="EMBL" id="KAK2562266.1"/>
    </source>
</evidence>
<evidence type="ECO:0000256" key="1">
    <source>
        <dbReference type="ARBA" id="ARBA00004613"/>
    </source>
</evidence>
<comment type="subcellular location">
    <subcellularLocation>
        <location evidence="1">Secreted</location>
    </subcellularLocation>
</comment>
<dbReference type="Pfam" id="PF03098">
    <property type="entry name" value="An_peroxidase"/>
    <property type="match status" value="2"/>
</dbReference>
<dbReference type="GO" id="GO:0020037">
    <property type="term" value="F:heme binding"/>
    <property type="evidence" value="ECO:0007669"/>
    <property type="project" value="InterPro"/>
</dbReference>
<evidence type="ECO:0000256" key="5">
    <source>
        <dbReference type="PIRSR" id="PIRSR619791-2"/>
    </source>
</evidence>
<evidence type="ECO:0000256" key="3">
    <source>
        <dbReference type="ARBA" id="ARBA00022729"/>
    </source>
</evidence>
<dbReference type="PROSITE" id="PS50292">
    <property type="entry name" value="PEROXIDASE_3"/>
    <property type="match status" value="2"/>
</dbReference>
<evidence type="ECO:0000313" key="8">
    <source>
        <dbReference type="Proteomes" id="UP001249851"/>
    </source>
</evidence>
<dbReference type="InterPro" id="IPR037120">
    <property type="entry name" value="Haem_peroxidase_sf_animal"/>
</dbReference>
<proteinExistence type="predicted"/>
<feature type="signal peptide" evidence="6">
    <location>
        <begin position="1"/>
        <end position="19"/>
    </location>
</feature>
<keyword evidence="3 6" id="KW-0732">Signal</keyword>